<comment type="subcellular location">
    <subcellularLocation>
        <location evidence="1">Membrane</location>
    </subcellularLocation>
</comment>
<dbReference type="InterPro" id="IPR000184">
    <property type="entry name" value="Bac_surfAg_D15"/>
</dbReference>
<protein>
    <submittedName>
        <fullName evidence="9">Outer membrane protein assembly factor YaeT</fullName>
    </submittedName>
</protein>
<feature type="domain" description="POTRA" evidence="8">
    <location>
        <begin position="37"/>
        <end position="104"/>
    </location>
</feature>
<proteinExistence type="inferred from homology"/>
<dbReference type="InterPro" id="IPR034746">
    <property type="entry name" value="POTRA"/>
</dbReference>
<keyword evidence="4" id="KW-0732">Signal</keyword>
<dbReference type="InterPro" id="IPR010827">
    <property type="entry name" value="BamA/TamA_POTRA"/>
</dbReference>
<keyword evidence="5" id="KW-0677">Repeat</keyword>
<evidence type="ECO:0000256" key="1">
    <source>
        <dbReference type="ARBA" id="ARBA00004370"/>
    </source>
</evidence>
<dbReference type="PIRSF" id="PIRSF006076">
    <property type="entry name" value="OM_assembly_OMP85"/>
    <property type="match status" value="1"/>
</dbReference>
<evidence type="ECO:0000256" key="3">
    <source>
        <dbReference type="ARBA" id="ARBA00022692"/>
    </source>
</evidence>
<feature type="domain" description="POTRA" evidence="8">
    <location>
        <begin position="358"/>
        <end position="431"/>
    </location>
</feature>
<evidence type="ECO:0000256" key="4">
    <source>
        <dbReference type="ARBA" id="ARBA00022729"/>
    </source>
</evidence>
<dbReference type="GO" id="GO:0071709">
    <property type="term" value="P:membrane assembly"/>
    <property type="evidence" value="ECO:0007669"/>
    <property type="project" value="InterPro"/>
</dbReference>
<evidence type="ECO:0000256" key="7">
    <source>
        <dbReference type="ARBA" id="ARBA00023237"/>
    </source>
</evidence>
<dbReference type="HAMAP" id="MF_01430">
    <property type="entry name" value="OM_assembly_BamA"/>
    <property type="match status" value="1"/>
</dbReference>
<organism evidence="9">
    <name type="scientific">hydrothermal vent metagenome</name>
    <dbReference type="NCBI Taxonomy" id="652676"/>
    <lineage>
        <taxon>unclassified sequences</taxon>
        <taxon>metagenomes</taxon>
        <taxon>ecological metagenomes</taxon>
    </lineage>
</organism>
<dbReference type="NCBIfam" id="TIGR03303">
    <property type="entry name" value="OM_YaeT"/>
    <property type="match status" value="1"/>
</dbReference>
<gene>
    <name evidence="9" type="ORF">MNBD_ALPHA08-121</name>
</gene>
<evidence type="ECO:0000313" key="9">
    <source>
        <dbReference type="EMBL" id="VAV91416.1"/>
    </source>
</evidence>
<dbReference type="PANTHER" id="PTHR12815">
    <property type="entry name" value="SORTING AND ASSEMBLY MACHINERY SAMM50 PROTEIN FAMILY MEMBER"/>
    <property type="match status" value="1"/>
</dbReference>
<accession>A0A3B0RSF9</accession>
<keyword evidence="6" id="KW-0472">Membrane</keyword>
<feature type="domain" description="POTRA" evidence="8">
    <location>
        <begin position="105"/>
        <end position="182"/>
    </location>
</feature>
<dbReference type="AlphaFoldDB" id="A0A3B0RSF9"/>
<evidence type="ECO:0000256" key="5">
    <source>
        <dbReference type="ARBA" id="ARBA00022737"/>
    </source>
</evidence>
<dbReference type="PANTHER" id="PTHR12815:SF23">
    <property type="entry name" value="OUTER MEMBRANE PROTEIN ASSEMBLY FACTOR BAMA"/>
    <property type="match status" value="1"/>
</dbReference>
<keyword evidence="3" id="KW-0812">Transmembrane</keyword>
<reference evidence="9" key="1">
    <citation type="submission" date="2018-06" db="EMBL/GenBank/DDBJ databases">
        <authorList>
            <person name="Zhirakovskaya E."/>
        </authorList>
    </citation>
    <scope>NUCLEOTIDE SEQUENCE</scope>
</reference>
<dbReference type="PROSITE" id="PS51779">
    <property type="entry name" value="POTRA"/>
    <property type="match status" value="4"/>
</dbReference>
<dbReference type="Pfam" id="PF01103">
    <property type="entry name" value="Omp85"/>
    <property type="match status" value="1"/>
</dbReference>
<evidence type="ECO:0000256" key="2">
    <source>
        <dbReference type="ARBA" id="ARBA00022452"/>
    </source>
</evidence>
<keyword evidence="7" id="KW-0998">Cell outer membrane</keyword>
<evidence type="ECO:0000259" key="8">
    <source>
        <dbReference type="PROSITE" id="PS51779"/>
    </source>
</evidence>
<evidence type="ECO:0000256" key="6">
    <source>
        <dbReference type="ARBA" id="ARBA00023136"/>
    </source>
</evidence>
<dbReference type="EMBL" id="UOEC01000090">
    <property type="protein sequence ID" value="VAV91416.1"/>
    <property type="molecule type" value="Genomic_DNA"/>
</dbReference>
<dbReference type="Pfam" id="PF07244">
    <property type="entry name" value="POTRA"/>
    <property type="match status" value="5"/>
</dbReference>
<sequence length="786" mass="86501">MCKKLVSIGQIAQFALAFSVTIPAIYLAGPISVAQAQVVSSIIVEGNRRVESDTVFSYMQVQRGEVANVDNIDASIKALFQTGLFADVRIFRRGSSLVVQVEENPLINRVGFDGNSEIDDKKLAQETELRERVIYTRARVQADVQRIAALYRRSGYYGATVEPKIVRLSQNRVNLVFEIQEGQETRVKSISFTGNSAFDDGDLRSVINTAESAWWKFFSSTDKYDPDRLNFDKELLRRHYLQNGYADFRVLSATAELAPDGENFFINFSVEEGPQYTVGEVTVNTGSTTLDANEIAGVVKSAKGAQYDASEVDKSVENITIEAGKAGFAFARVQPNIDRDAENRILNITYDIQEGPRVYVERIEIVGNTRTLDRVIRREIRLVEGDAYNRIMIDRARRRLTALDFFEKIEFREIPGSAADKVVLQIEVQEKSTGTLNFSAGYSTDEKAVGTVSVSERNLLGRGQFVRLNTSLSFKRQSIDFSFTEPYFLDRRISAGFDAFVTRTDNTDDSSFSTKQFGGALRTGLTLSDYSRVFLKYGFTRRETDAGTLASTAPAITAAAGKDNTSLLGVSFVYDDLDNALNPTKGFRAELDTEIAGPGGNQYFGRVEARGYYFYPIYRDSFVLRLKGTAGRVEGYNNKNPSVLDSFYKGGDSLRGFAQSGIGPRQFAADGSLDAIGAQTYVLGSLEVSFPLGLPESFGLSGAVFTDFGTAFGTKANSVTNGIGNCTGSAVSDCNVVNSKKIRASIGAGITWTSPFGPLRVDIAYPLSKAKFDQTELIRFGIGTRF</sequence>
<dbReference type="Gene3D" id="3.10.20.310">
    <property type="entry name" value="membrane protein fhac"/>
    <property type="match status" value="5"/>
</dbReference>
<feature type="domain" description="POTRA" evidence="8">
    <location>
        <begin position="185"/>
        <end position="273"/>
    </location>
</feature>
<dbReference type="GO" id="GO:0019867">
    <property type="term" value="C:outer membrane"/>
    <property type="evidence" value="ECO:0007669"/>
    <property type="project" value="InterPro"/>
</dbReference>
<dbReference type="InterPro" id="IPR039910">
    <property type="entry name" value="D15-like"/>
</dbReference>
<name>A0A3B0RSF9_9ZZZZ</name>
<dbReference type="InterPro" id="IPR023707">
    <property type="entry name" value="OM_assembly_BamA"/>
</dbReference>
<dbReference type="Gene3D" id="2.40.160.50">
    <property type="entry name" value="membrane protein fhac: a member of the omp85/tpsb transporter family"/>
    <property type="match status" value="1"/>
</dbReference>
<keyword evidence="2" id="KW-1134">Transmembrane beta strand</keyword>